<reference evidence="10" key="1">
    <citation type="submission" date="2004-07" db="EMBL/GenBank/DDBJ databases">
        <title>The Complete Nucleotide Sequence of Ibaraki Virus Segment L1 Encoding The Minor Structural Protein, VP 1.</title>
        <authorList>
            <person name="Minami N."/>
            <person name="Kato H."/>
            <person name="Iwata H."/>
        </authorList>
    </citation>
    <scope>NUCLEOTIDE SEQUENCE</scope>
</reference>
<evidence type="ECO:0000256" key="2">
    <source>
        <dbReference type="ARBA" id="ARBA00012494"/>
    </source>
</evidence>
<comment type="catalytic activity">
    <reaction evidence="8">
        <text>RNA(n) + a ribonucleoside 5'-triphosphate = RNA(n+1) + diphosphate</text>
        <dbReference type="Rhea" id="RHEA:21248"/>
        <dbReference type="Rhea" id="RHEA-COMP:14527"/>
        <dbReference type="Rhea" id="RHEA-COMP:17342"/>
        <dbReference type="ChEBI" id="CHEBI:33019"/>
        <dbReference type="ChEBI" id="CHEBI:61557"/>
        <dbReference type="ChEBI" id="CHEBI:140395"/>
        <dbReference type="EC" id="2.7.7.48"/>
    </reaction>
</comment>
<dbReference type="EMBL" id="AB186040">
    <property type="protein sequence ID" value="BAD89093.1"/>
    <property type="molecule type" value="Genomic_RNA"/>
</dbReference>
<dbReference type="PIRSF" id="PIRSF000821">
    <property type="entry name" value="RdRPol"/>
    <property type="match status" value="1"/>
</dbReference>
<dbReference type="GO" id="GO:0003968">
    <property type="term" value="F:RNA-directed RNA polymerase activity"/>
    <property type="evidence" value="ECO:0007669"/>
    <property type="project" value="UniProtKB-UniRule"/>
</dbReference>
<evidence type="ECO:0000256" key="3">
    <source>
        <dbReference type="ARBA" id="ARBA00022484"/>
    </source>
</evidence>
<keyword evidence="5 8" id="KW-0548">Nucleotidyltransferase</keyword>
<dbReference type="InterPro" id="IPR008723">
    <property type="entry name" value="RNA_pol_orbivir"/>
</dbReference>
<name>Q5H7M9_9REOV</name>
<proteinExistence type="inferred from homology"/>
<dbReference type="GO" id="GO:0019079">
    <property type="term" value="P:viral genome replication"/>
    <property type="evidence" value="ECO:0007669"/>
    <property type="project" value="InterPro"/>
</dbReference>
<dbReference type="GO" id="GO:0006351">
    <property type="term" value="P:DNA-templated transcription"/>
    <property type="evidence" value="ECO:0007669"/>
    <property type="project" value="UniProtKB-UniRule"/>
</dbReference>
<evidence type="ECO:0000313" key="10">
    <source>
        <dbReference type="EMBL" id="BAD89093.1"/>
    </source>
</evidence>
<comment type="similarity">
    <text evidence="1 8">Belongs to the reoviridae RNA-directed RNA polymerase family.</text>
</comment>
<dbReference type="GO" id="GO:0000166">
    <property type="term" value="F:nucleotide binding"/>
    <property type="evidence" value="ECO:0007669"/>
    <property type="project" value="UniProtKB-KW"/>
</dbReference>
<protein>
    <recommendedName>
        <fullName evidence="2 8">RNA-directed RNA polymerase</fullName>
        <ecNumber evidence="2 8">2.7.7.48</ecNumber>
    </recommendedName>
</protein>
<evidence type="ECO:0000256" key="6">
    <source>
        <dbReference type="ARBA" id="ARBA00022741"/>
    </source>
</evidence>
<feature type="domain" description="RdRp catalytic" evidence="9">
    <location>
        <begin position="561"/>
        <end position="812"/>
    </location>
</feature>
<organism evidence="10">
    <name type="scientific">Ibaraki virus</name>
    <dbReference type="NCBI Taxonomy" id="225976"/>
    <lineage>
        <taxon>Viruses</taxon>
        <taxon>Riboviria</taxon>
        <taxon>Orthornavirae</taxon>
        <taxon>Duplornaviricota</taxon>
        <taxon>Resentoviricetes</taxon>
        <taxon>Reovirales</taxon>
        <taxon>Sedoreoviridae</taxon>
        <taxon>Orbivirus</taxon>
        <taxon>Orbivirus ruminantium</taxon>
        <taxon>Epizootic hemorrhagic disease virus</taxon>
    </lineage>
</organism>
<keyword evidence="6 8" id="KW-0547">Nucleotide-binding</keyword>
<sequence>MVAITVQGAQLIKRVVERIYQGITFELDNGITEFYKFSEHIRRIREKHGVTYKRKAEEIEHTIKMRKEQLFGLPVLRDSTWEEIFNIDYRDDSVLQVYLNSVLRQEKLNPEEEFLRNYKVQGEHAGLTQFIEQRAEERNANIWRHTNQRLAAFLIELDSEVTHQSLGVKVMSSFVKRYGEPFHQGFRDLSNLERFNVSYSTPLLFEMCCMESILEHNIIMRMKEEGVHNLEFGDEKIDPIALLRELFIICLPHPKKINNMLRSPYSWFVKLWGVGADQVTVLTSGAGDDRNSKRRFMTNIKRIPIRTPPFLGEILYWNRKIQFRKRLKRRSLYSQELGMHHYSLPVFQSMLRNVYTRPFYPFKQSNLMLASFLLSLQVITGYGRAWVKNVGTDFEKQMKPTPGNLIAEVSERTRENFIQAYNEAREKREEIVKPEDLYTSMLRLARNTSSGFAAEILIQKRFGPNKRKEFVKINSRIKAVVIFTRGHIVFTPAELEKKYDTTELYQTKGSRDVPIKATRTIYSINLSVLVPQLIVTLPLNEYFARVGGNTSPEYKKLGGKIIVGDLEATGSRVIDAADCFRNSGDKDILVIAIDYSEYDTHLTRYNFRKGMLEGIREAMKHYKDLRYEGYSLDQIIDFGYGEGRVSKTLMEWKKGMCSELPLDKYLSLSEAERIQGDFKTPKGVLPVTTIDVAKKIGVSDNFNPLDFATEGSDLALNRYSTYRAKIQHWSVIFMHNKAIGGLIQSELQKEPMHDITFLSEQYVGDDTLFYCKLHTTDRTKVQKMITTFFDTVAKCGHEAAPSKTMITPYSVEKTQTHAKQGVYVPQDRMMIISSERRKDIEDVQGYVRSQVQTMVTKVSRGFCHDLAQMILMLKTTFIGAWKMKRTIKEGGTYRDRKFDSNEEDGFTLVMLKNPLALYVPIGWNGYGAHPAAINIVMTEEMFLDSMCIGKLDEIMAPILKIKGKIPPAWNETQADKRAIGSETKMAFFSKMARPAVQIALNNREIMDAVEHLPLGDFSPGRLSRTMMHSALLKESKARSLLPAGYELDYQKSINVWLEDQVTVAMREKPGVISTSYGKLFHLYFEEDIIEAPYMFPGPNLSPPILYPERWKIGTPVVVRASVRFRLIRLKVILRKDVVNAGIYNRLIQFWNGNREVGARIILGSDLTTVFTLMNIGNKVAEELSEYIPRGKIRFDALKLLKKGIAGDEFPMSLDIATQVMVDKYIKYPHQLTKTELDAVVLYCSQIVMLRAACGLPLKRMRLVVLDEAKRRFKVRAQRFRTHIPRIKVIKKLMDLNRMGVRRLENQFV</sequence>
<keyword evidence="3 8" id="KW-0696">RNA-directed RNA polymerase</keyword>
<dbReference type="InterPro" id="IPR007097">
    <property type="entry name" value="RNA-dir_pol_reovirus"/>
</dbReference>
<dbReference type="InterPro" id="IPR043502">
    <property type="entry name" value="DNA/RNA_pol_sf"/>
</dbReference>
<keyword evidence="7 8" id="KW-0693">Viral RNA replication</keyword>
<evidence type="ECO:0000256" key="7">
    <source>
        <dbReference type="ARBA" id="ARBA00022953"/>
    </source>
</evidence>
<evidence type="ECO:0000256" key="1">
    <source>
        <dbReference type="ARBA" id="ARBA00009581"/>
    </source>
</evidence>
<dbReference type="GO" id="GO:0003723">
    <property type="term" value="F:RNA binding"/>
    <property type="evidence" value="ECO:0007669"/>
    <property type="project" value="InterPro"/>
</dbReference>
<evidence type="ECO:0000259" key="9">
    <source>
        <dbReference type="PROSITE" id="PS50523"/>
    </source>
</evidence>
<dbReference type="EC" id="2.7.7.48" evidence="2 8"/>
<evidence type="ECO:0000256" key="4">
    <source>
        <dbReference type="ARBA" id="ARBA00022679"/>
    </source>
</evidence>
<dbReference type="SUPFAM" id="SSF56672">
    <property type="entry name" value="DNA/RNA polymerases"/>
    <property type="match status" value="1"/>
</dbReference>
<dbReference type="PROSITE" id="PS50523">
    <property type="entry name" value="RDRP_DSRNA_REO"/>
    <property type="match status" value="1"/>
</dbReference>
<evidence type="ECO:0000256" key="8">
    <source>
        <dbReference type="PIRNR" id="PIRNR000821"/>
    </source>
</evidence>
<keyword evidence="4 8" id="KW-0808">Transferase</keyword>
<accession>Q5H7M9</accession>
<dbReference type="Pfam" id="PF05788">
    <property type="entry name" value="Orbi_VP1"/>
    <property type="match status" value="1"/>
</dbReference>
<evidence type="ECO:0000256" key="5">
    <source>
        <dbReference type="ARBA" id="ARBA00022695"/>
    </source>
</evidence>